<reference evidence="5" key="2">
    <citation type="submission" date="2023-06" db="EMBL/GenBank/DDBJ databases">
        <authorList>
            <consortium name="Lawrence Berkeley National Laboratory"/>
            <person name="Haridas S."/>
            <person name="Hensen N."/>
            <person name="Bonometti L."/>
            <person name="Westerberg I."/>
            <person name="Brannstrom I.O."/>
            <person name="Guillou S."/>
            <person name="Cros-Aarteil S."/>
            <person name="Calhoun S."/>
            <person name="Kuo A."/>
            <person name="Mondo S."/>
            <person name="Pangilinan J."/>
            <person name="Riley R."/>
            <person name="Labutti K."/>
            <person name="Andreopoulos B."/>
            <person name="Lipzen A."/>
            <person name="Chen C."/>
            <person name="Yanf M."/>
            <person name="Daum C."/>
            <person name="Ng V."/>
            <person name="Clum A."/>
            <person name="Steindorff A."/>
            <person name="Ohm R."/>
            <person name="Martin F."/>
            <person name="Silar P."/>
            <person name="Natvig D."/>
            <person name="Lalanne C."/>
            <person name="Gautier V."/>
            <person name="Ament-Velasquez S.L."/>
            <person name="Kruys A."/>
            <person name="Hutchinson M.I."/>
            <person name="Powell A.J."/>
            <person name="Barry K."/>
            <person name="Miller A.N."/>
            <person name="Grigoriev I.V."/>
            <person name="Debuchy R."/>
            <person name="Gladieux P."/>
            <person name="Thoren M.H."/>
            <person name="Johannesson H."/>
        </authorList>
    </citation>
    <scope>NUCLEOTIDE SEQUENCE</scope>
    <source>
        <strain evidence="5">CBS 314.62</strain>
    </source>
</reference>
<dbReference type="AlphaFoldDB" id="A0AAE1CF98"/>
<dbReference type="GO" id="GO:0006654">
    <property type="term" value="P:phosphatidic acid biosynthetic process"/>
    <property type="evidence" value="ECO:0007669"/>
    <property type="project" value="TreeGrafter"/>
</dbReference>
<name>A0AAE1CF98_9PEZI</name>
<evidence type="ECO:0000256" key="4">
    <source>
        <dbReference type="RuleBase" id="RU000363"/>
    </source>
</evidence>
<dbReference type="SUPFAM" id="SSF51735">
    <property type="entry name" value="NAD(P)-binding Rossmann-fold domains"/>
    <property type="match status" value="1"/>
</dbReference>
<dbReference type="EMBL" id="JAULSO010000001">
    <property type="protein sequence ID" value="KAK3692078.1"/>
    <property type="molecule type" value="Genomic_DNA"/>
</dbReference>
<proteinExistence type="inferred from homology"/>
<dbReference type="InterPro" id="IPR036291">
    <property type="entry name" value="NAD(P)-bd_dom_sf"/>
</dbReference>
<keyword evidence="2" id="KW-0521">NADP</keyword>
<reference evidence="5" key="1">
    <citation type="journal article" date="2023" name="Mol. Phylogenet. Evol.">
        <title>Genome-scale phylogeny and comparative genomics of the fungal order Sordariales.</title>
        <authorList>
            <person name="Hensen N."/>
            <person name="Bonometti L."/>
            <person name="Westerberg I."/>
            <person name="Brannstrom I.O."/>
            <person name="Guillou S."/>
            <person name="Cros-Aarteil S."/>
            <person name="Calhoun S."/>
            <person name="Haridas S."/>
            <person name="Kuo A."/>
            <person name="Mondo S."/>
            <person name="Pangilinan J."/>
            <person name="Riley R."/>
            <person name="LaButti K."/>
            <person name="Andreopoulos B."/>
            <person name="Lipzen A."/>
            <person name="Chen C."/>
            <person name="Yan M."/>
            <person name="Daum C."/>
            <person name="Ng V."/>
            <person name="Clum A."/>
            <person name="Steindorff A."/>
            <person name="Ohm R.A."/>
            <person name="Martin F."/>
            <person name="Silar P."/>
            <person name="Natvig D.O."/>
            <person name="Lalanne C."/>
            <person name="Gautier V."/>
            <person name="Ament-Velasquez S.L."/>
            <person name="Kruys A."/>
            <person name="Hutchinson M.I."/>
            <person name="Powell A.J."/>
            <person name="Barry K."/>
            <person name="Miller A.N."/>
            <person name="Grigoriev I.V."/>
            <person name="Debuchy R."/>
            <person name="Gladieux P."/>
            <person name="Hiltunen Thoren M."/>
            <person name="Johannesson H."/>
        </authorList>
    </citation>
    <scope>NUCLEOTIDE SEQUENCE</scope>
    <source>
        <strain evidence="5">CBS 314.62</strain>
    </source>
</reference>
<dbReference type="InterPro" id="IPR020904">
    <property type="entry name" value="Sc_DH/Rdtase_CS"/>
</dbReference>
<dbReference type="GO" id="GO:0004806">
    <property type="term" value="F:triacylglycerol lipase activity"/>
    <property type="evidence" value="ECO:0007669"/>
    <property type="project" value="TreeGrafter"/>
</dbReference>
<dbReference type="InterPro" id="IPR002347">
    <property type="entry name" value="SDR_fam"/>
</dbReference>
<comment type="caution">
    <text evidence="5">The sequence shown here is derived from an EMBL/GenBank/DDBJ whole genome shotgun (WGS) entry which is preliminary data.</text>
</comment>
<evidence type="ECO:0000256" key="1">
    <source>
        <dbReference type="ARBA" id="ARBA00006484"/>
    </source>
</evidence>
<evidence type="ECO:0000313" key="5">
    <source>
        <dbReference type="EMBL" id="KAK3692078.1"/>
    </source>
</evidence>
<dbReference type="GO" id="GO:0005811">
    <property type="term" value="C:lipid droplet"/>
    <property type="evidence" value="ECO:0007669"/>
    <property type="project" value="TreeGrafter"/>
</dbReference>
<dbReference type="PRINTS" id="PR00080">
    <property type="entry name" value="SDRFAMILY"/>
</dbReference>
<protein>
    <submittedName>
        <fullName evidence="5">Oxidoreductase</fullName>
    </submittedName>
</protein>
<dbReference type="GO" id="GO:0005783">
    <property type="term" value="C:endoplasmic reticulum"/>
    <property type="evidence" value="ECO:0007669"/>
    <property type="project" value="TreeGrafter"/>
</dbReference>
<gene>
    <name evidence="5" type="ORF">B0T22DRAFT_3569</name>
</gene>
<keyword evidence="6" id="KW-1185">Reference proteome</keyword>
<accession>A0AAE1CF98</accession>
<evidence type="ECO:0000313" key="6">
    <source>
        <dbReference type="Proteomes" id="UP001270362"/>
    </source>
</evidence>
<dbReference type="PRINTS" id="PR00081">
    <property type="entry name" value="GDHRDH"/>
</dbReference>
<dbReference type="GO" id="GO:0000140">
    <property type="term" value="F:acylglycerone-phosphate reductase (NADP+) activity"/>
    <property type="evidence" value="ECO:0007669"/>
    <property type="project" value="TreeGrafter"/>
</dbReference>
<organism evidence="5 6">
    <name type="scientific">Podospora appendiculata</name>
    <dbReference type="NCBI Taxonomy" id="314037"/>
    <lineage>
        <taxon>Eukaryota</taxon>
        <taxon>Fungi</taxon>
        <taxon>Dikarya</taxon>
        <taxon>Ascomycota</taxon>
        <taxon>Pezizomycotina</taxon>
        <taxon>Sordariomycetes</taxon>
        <taxon>Sordariomycetidae</taxon>
        <taxon>Sordariales</taxon>
        <taxon>Podosporaceae</taxon>
        <taxon>Podospora</taxon>
    </lineage>
</organism>
<evidence type="ECO:0000256" key="3">
    <source>
        <dbReference type="ARBA" id="ARBA00023002"/>
    </source>
</evidence>
<comment type="similarity">
    <text evidence="1 4">Belongs to the short-chain dehydrogenases/reductases (SDR) family.</text>
</comment>
<keyword evidence="3" id="KW-0560">Oxidoreductase</keyword>
<dbReference type="Proteomes" id="UP001270362">
    <property type="component" value="Unassembled WGS sequence"/>
</dbReference>
<dbReference type="PANTHER" id="PTHR44169:SF6">
    <property type="entry name" value="NADPH-DEPENDENT 1-ACYLDIHYDROXYACETONE PHOSPHATE REDUCTASE"/>
    <property type="match status" value="1"/>
</dbReference>
<evidence type="ECO:0000256" key="2">
    <source>
        <dbReference type="ARBA" id="ARBA00022857"/>
    </source>
</evidence>
<dbReference type="PANTHER" id="PTHR44169">
    <property type="entry name" value="NADPH-DEPENDENT 1-ACYLDIHYDROXYACETONE PHOSPHATE REDUCTASE"/>
    <property type="match status" value="1"/>
</dbReference>
<dbReference type="Pfam" id="PF00106">
    <property type="entry name" value="adh_short"/>
    <property type="match status" value="1"/>
</dbReference>
<dbReference type="PROSITE" id="PS00061">
    <property type="entry name" value="ADH_SHORT"/>
    <property type="match status" value="1"/>
</dbReference>
<dbReference type="GO" id="GO:0019433">
    <property type="term" value="P:triglyceride catabolic process"/>
    <property type="evidence" value="ECO:0007669"/>
    <property type="project" value="TreeGrafter"/>
</dbReference>
<sequence>MSATAAKKKTVLVTGCSEGGIGFALAKEFQARGLHVFATARSVAKMAALESLPDVTLLSLDVTSPASIEAAVAAVSAHTAGTLDYLVNNSGSQYVMPILDADLQRSKDMFDVNVWGLVATTNAFAPLVIAAKGSVVNIASIAGLMYPPYMVLYAASKAAVGTISEGLRLELKPFGVKVVTVITGAVETKLFANAPEHHLPVGSLYAVAEKEIASRATGTDVGAQTMSREAYARSLVGDVLHGATGKVYRGKMATLVRLVTSLFPTWVIDILSISNTGLDRIKP</sequence>
<dbReference type="Gene3D" id="3.40.50.720">
    <property type="entry name" value="NAD(P)-binding Rossmann-like Domain"/>
    <property type="match status" value="1"/>
</dbReference>